<proteinExistence type="predicted"/>
<dbReference type="PRINTS" id="PR00037">
    <property type="entry name" value="HTHLACR"/>
</dbReference>
<dbReference type="SMART" id="SM01134">
    <property type="entry name" value="DeoRC"/>
    <property type="match status" value="1"/>
</dbReference>
<evidence type="ECO:0000256" key="2">
    <source>
        <dbReference type="ARBA" id="ARBA00022491"/>
    </source>
</evidence>
<feature type="domain" description="HTH deoR-type" evidence="7">
    <location>
        <begin position="2"/>
        <end position="57"/>
    </location>
</feature>
<keyword evidence="5" id="KW-0804">Transcription</keyword>
<dbReference type="PROSITE" id="PS51000">
    <property type="entry name" value="HTH_DEOR_2"/>
    <property type="match status" value="1"/>
</dbReference>
<dbReference type="Pfam" id="PF08220">
    <property type="entry name" value="HTH_DeoR"/>
    <property type="match status" value="1"/>
</dbReference>
<dbReference type="Pfam" id="PF00455">
    <property type="entry name" value="DeoRC"/>
    <property type="match status" value="1"/>
</dbReference>
<evidence type="ECO:0000256" key="5">
    <source>
        <dbReference type="ARBA" id="ARBA00023163"/>
    </source>
</evidence>
<name>A0A3S4L525_9STRE</name>
<keyword evidence="4" id="KW-0238">DNA-binding</keyword>
<keyword evidence="9" id="KW-1185">Reference proteome</keyword>
<dbReference type="RefSeq" id="WP_126403976.1">
    <property type="nucleotide sequence ID" value="NZ_LR134266.1"/>
</dbReference>
<dbReference type="AlphaFoldDB" id="A0A3S4L525"/>
<comment type="function">
    <text evidence="6">Repressor of the lactose catabolism operon. Galactose-6-phosphate is the inducer.</text>
</comment>
<evidence type="ECO:0000256" key="1">
    <source>
        <dbReference type="ARBA" id="ARBA00021390"/>
    </source>
</evidence>
<organism evidence="8 9">
    <name type="scientific">Streptococcus viridans</name>
    <dbReference type="NCBI Taxonomy" id="78535"/>
    <lineage>
        <taxon>Bacteria</taxon>
        <taxon>Bacillati</taxon>
        <taxon>Bacillota</taxon>
        <taxon>Bacilli</taxon>
        <taxon>Lactobacillales</taxon>
        <taxon>Streptococcaceae</taxon>
        <taxon>Streptococcus</taxon>
    </lineage>
</organism>
<evidence type="ECO:0000313" key="8">
    <source>
        <dbReference type="EMBL" id="VED66874.1"/>
    </source>
</evidence>
<dbReference type="GO" id="GO:0003677">
    <property type="term" value="F:DNA binding"/>
    <property type="evidence" value="ECO:0007669"/>
    <property type="project" value="UniProtKB-KW"/>
</dbReference>
<dbReference type="Gene3D" id="1.10.10.10">
    <property type="entry name" value="Winged helix-like DNA-binding domain superfamily/Winged helix DNA-binding domain"/>
    <property type="match status" value="1"/>
</dbReference>
<evidence type="ECO:0000256" key="3">
    <source>
        <dbReference type="ARBA" id="ARBA00023015"/>
    </source>
</evidence>
<dbReference type="PROSITE" id="PS00894">
    <property type="entry name" value="HTH_DEOR_1"/>
    <property type="match status" value="1"/>
</dbReference>
<dbReference type="InterPro" id="IPR014036">
    <property type="entry name" value="DeoR-like_C"/>
</dbReference>
<sequence>MKESRHVAILQELDKNEVVSVKDLSDLLGVTDMTIRRDLMDLEEQGLLVRVHGGAHRKIKDSLAEVSHTEKNMLNVEEKREIAQKCAALIDEGDTIFIGAGTTTDFIGDYLDGKHVSIVTNSLPIFEKLKDQPNCDIILVGGRYRVKTQTFVGQFANKLLKEIKVSKAFIGVNGIDGHTAMTANEEEGNGNKIILNNAIEKYIVADNSKFDSYSFYAFYRLDDLNAVITDHSISKKVREKYNSYTKIL</sequence>
<dbReference type="GO" id="GO:0003700">
    <property type="term" value="F:DNA-binding transcription factor activity"/>
    <property type="evidence" value="ECO:0007669"/>
    <property type="project" value="InterPro"/>
</dbReference>
<dbReference type="EMBL" id="LR134266">
    <property type="protein sequence ID" value="VED66874.1"/>
    <property type="molecule type" value="Genomic_DNA"/>
</dbReference>
<evidence type="ECO:0000259" key="7">
    <source>
        <dbReference type="PROSITE" id="PS51000"/>
    </source>
</evidence>
<dbReference type="SUPFAM" id="SSF46785">
    <property type="entry name" value="Winged helix' DNA-binding domain"/>
    <property type="match status" value="1"/>
</dbReference>
<dbReference type="Proteomes" id="UP000270025">
    <property type="component" value="Chromosome"/>
</dbReference>
<dbReference type="KEGG" id="svf:NCTC3166_00687"/>
<keyword evidence="3" id="KW-0805">Transcription regulation</keyword>
<dbReference type="SMART" id="SM00420">
    <property type="entry name" value="HTH_DEOR"/>
    <property type="match status" value="1"/>
</dbReference>
<reference evidence="8 9" key="1">
    <citation type="submission" date="2018-12" db="EMBL/GenBank/DDBJ databases">
        <authorList>
            <consortium name="Pathogen Informatics"/>
        </authorList>
    </citation>
    <scope>NUCLEOTIDE SEQUENCE [LARGE SCALE GENOMIC DNA]</scope>
    <source>
        <strain evidence="8 9">NCTC3166</strain>
    </source>
</reference>
<dbReference type="InterPro" id="IPR037171">
    <property type="entry name" value="NagB/RpiA_transferase-like"/>
</dbReference>
<dbReference type="InterPro" id="IPR018356">
    <property type="entry name" value="Tscrpt_reg_HTH_DeoR_CS"/>
</dbReference>
<dbReference type="InterPro" id="IPR036390">
    <property type="entry name" value="WH_DNA-bd_sf"/>
</dbReference>
<dbReference type="Gene3D" id="3.40.50.1360">
    <property type="match status" value="1"/>
</dbReference>
<dbReference type="PANTHER" id="PTHR30363:SF4">
    <property type="entry name" value="GLYCEROL-3-PHOSPHATE REGULON REPRESSOR"/>
    <property type="match status" value="1"/>
</dbReference>
<dbReference type="InterPro" id="IPR036388">
    <property type="entry name" value="WH-like_DNA-bd_sf"/>
</dbReference>
<gene>
    <name evidence="8" type="primary">lacR</name>
    <name evidence="8" type="ORF">NCTC3166_00687</name>
</gene>
<protein>
    <recommendedName>
        <fullName evidence="1">Lactose phosphotransferase system repressor</fullName>
    </recommendedName>
</protein>
<dbReference type="InterPro" id="IPR001034">
    <property type="entry name" value="DeoR_HTH"/>
</dbReference>
<evidence type="ECO:0000256" key="4">
    <source>
        <dbReference type="ARBA" id="ARBA00023125"/>
    </source>
</evidence>
<evidence type="ECO:0000256" key="6">
    <source>
        <dbReference type="ARBA" id="ARBA00024937"/>
    </source>
</evidence>
<dbReference type="SUPFAM" id="SSF100950">
    <property type="entry name" value="NagB/RpiA/CoA transferase-like"/>
    <property type="match status" value="1"/>
</dbReference>
<keyword evidence="2" id="KW-0678">Repressor</keyword>
<evidence type="ECO:0000313" key="9">
    <source>
        <dbReference type="Proteomes" id="UP000270025"/>
    </source>
</evidence>
<accession>A0A3S4L525</accession>
<dbReference type="PANTHER" id="PTHR30363">
    <property type="entry name" value="HTH-TYPE TRANSCRIPTIONAL REGULATOR SRLR-RELATED"/>
    <property type="match status" value="1"/>
</dbReference>
<dbReference type="InterPro" id="IPR050313">
    <property type="entry name" value="Carb_Metab_HTH_regulators"/>
</dbReference>